<comment type="caution">
    <text evidence="1">The sequence shown here is derived from an EMBL/GenBank/DDBJ whole genome shotgun (WGS) entry which is preliminary data.</text>
</comment>
<dbReference type="RefSeq" id="WP_191811477.1">
    <property type="nucleotide sequence ID" value="NZ_JACSQT010000002.1"/>
</dbReference>
<keyword evidence="2" id="KW-1185">Reference proteome</keyword>
<evidence type="ECO:0000313" key="1">
    <source>
        <dbReference type="EMBL" id="MBD7936333.1"/>
    </source>
</evidence>
<dbReference type="InterPro" id="IPR008930">
    <property type="entry name" value="Terpenoid_cyclase/PrenylTrfase"/>
</dbReference>
<organism evidence="1 2">
    <name type="scientific">Cytobacillus stercorigallinarum</name>
    <dbReference type="NCBI Taxonomy" id="2762240"/>
    <lineage>
        <taxon>Bacteria</taxon>
        <taxon>Bacillati</taxon>
        <taxon>Bacillota</taxon>
        <taxon>Bacilli</taxon>
        <taxon>Bacillales</taxon>
        <taxon>Bacillaceae</taxon>
        <taxon>Cytobacillus</taxon>
    </lineage>
</organism>
<dbReference type="Gene3D" id="1.50.10.20">
    <property type="match status" value="1"/>
</dbReference>
<dbReference type="SUPFAM" id="SSF48239">
    <property type="entry name" value="Terpenoid cyclases/Protein prenyltransferases"/>
    <property type="match status" value="1"/>
</dbReference>
<proteinExistence type="predicted"/>
<reference evidence="1 2" key="1">
    <citation type="submission" date="2020-08" db="EMBL/GenBank/DDBJ databases">
        <title>A Genomic Blueprint of the Chicken Gut Microbiome.</title>
        <authorList>
            <person name="Gilroy R."/>
            <person name="Ravi A."/>
            <person name="Getino M."/>
            <person name="Pursley I."/>
            <person name="Horton D.L."/>
            <person name="Alikhan N.-F."/>
            <person name="Baker D."/>
            <person name="Gharbi K."/>
            <person name="Hall N."/>
            <person name="Watson M."/>
            <person name="Adriaenssens E.M."/>
            <person name="Foster-Nyarko E."/>
            <person name="Jarju S."/>
            <person name="Secka A."/>
            <person name="Antonio M."/>
            <person name="Oren A."/>
            <person name="Chaudhuri R."/>
            <person name="La Ragione R.M."/>
            <person name="Hildebrand F."/>
            <person name="Pallen M.J."/>
        </authorList>
    </citation>
    <scope>NUCLEOTIDE SEQUENCE [LARGE SCALE GENOMIC DNA]</scope>
    <source>
        <strain evidence="1 2">Sa5YUA1</strain>
    </source>
</reference>
<accession>A0ABR8QLD9</accession>
<gene>
    <name evidence="1" type="ORF">H9655_04785</name>
</gene>
<evidence type="ECO:0000313" key="2">
    <source>
        <dbReference type="Proteomes" id="UP000657931"/>
    </source>
</evidence>
<dbReference type="EMBL" id="JACSQT010000002">
    <property type="protein sequence ID" value="MBD7936333.1"/>
    <property type="molecule type" value="Genomic_DNA"/>
</dbReference>
<dbReference type="Proteomes" id="UP000657931">
    <property type="component" value="Unassembled WGS sequence"/>
</dbReference>
<protein>
    <submittedName>
        <fullName evidence="1">Uncharacterized protein</fullName>
    </submittedName>
</protein>
<name>A0ABR8QLD9_9BACI</name>
<sequence>MNNKTKTWMQRNARPLELARWEYLFEGGSRERVIQYLASYQNEDGGFGNGLESDFWLPASSAIATWSACQQLLEVHATKDEKIVRNLINYLVLSYNKEAEFWLTVTPEHNLYPHAPHWHYTKDVQSMWMYNPSVELAAYLIHWSSEESEANKLGWHVIEKAFTYLQQVEDMGFHEINNFQKAALLLQDKMGEAKKVLAKIHQLAEKAINKIPDTWGKSYGALPLDLIHNKEDLLYHQYRALVEENIVYLHKTVTTEGIWNPNWDWGEDELNFAVAKQQWIGIIAINNQRKLQIFQ</sequence>